<evidence type="ECO:0000313" key="2">
    <source>
        <dbReference type="EMBL" id="MCP1677132.1"/>
    </source>
</evidence>
<proteinExistence type="predicted"/>
<evidence type="ECO:0000256" key="1">
    <source>
        <dbReference type="SAM" id="Phobius"/>
    </source>
</evidence>
<feature type="transmembrane region" description="Helical" evidence="1">
    <location>
        <begin position="65"/>
        <end position="86"/>
    </location>
</feature>
<keyword evidence="1" id="KW-0812">Transmembrane</keyword>
<dbReference type="AlphaFoldDB" id="A0AAE3G800"/>
<keyword evidence="3" id="KW-1185">Reference proteome</keyword>
<gene>
    <name evidence="2" type="ORF">J2T57_004306</name>
</gene>
<organism evidence="2 3">
    <name type="scientific">Natronocella acetinitrilica</name>
    <dbReference type="NCBI Taxonomy" id="414046"/>
    <lineage>
        <taxon>Bacteria</taxon>
        <taxon>Pseudomonadati</taxon>
        <taxon>Pseudomonadota</taxon>
        <taxon>Gammaproteobacteria</taxon>
        <taxon>Chromatiales</taxon>
        <taxon>Ectothiorhodospiraceae</taxon>
        <taxon>Natronocella</taxon>
    </lineage>
</organism>
<feature type="transmembrane region" description="Helical" evidence="1">
    <location>
        <begin position="114"/>
        <end position="132"/>
    </location>
</feature>
<dbReference type="SUPFAM" id="SSF49785">
    <property type="entry name" value="Galactose-binding domain-like"/>
    <property type="match status" value="1"/>
</dbReference>
<feature type="transmembrane region" description="Helical" evidence="1">
    <location>
        <begin position="33"/>
        <end position="53"/>
    </location>
</feature>
<comment type="caution">
    <text evidence="2">The sequence shown here is derived from an EMBL/GenBank/DDBJ whole genome shotgun (WGS) entry which is preliminary data.</text>
</comment>
<dbReference type="InterPro" id="IPR008979">
    <property type="entry name" value="Galactose-bd-like_sf"/>
</dbReference>
<dbReference type="Proteomes" id="UP001205843">
    <property type="component" value="Unassembled WGS sequence"/>
</dbReference>
<dbReference type="EMBL" id="JALJXV010000014">
    <property type="protein sequence ID" value="MCP1677132.1"/>
    <property type="molecule type" value="Genomic_DNA"/>
</dbReference>
<reference evidence="2" key="1">
    <citation type="submission" date="2022-03" db="EMBL/GenBank/DDBJ databases">
        <title>Genomic Encyclopedia of Type Strains, Phase III (KMG-III): the genomes of soil and plant-associated and newly described type strains.</title>
        <authorList>
            <person name="Whitman W."/>
        </authorList>
    </citation>
    <scope>NUCLEOTIDE SEQUENCE</scope>
    <source>
        <strain evidence="2">ANL 6-2</strain>
    </source>
</reference>
<keyword evidence="1" id="KW-1133">Transmembrane helix</keyword>
<accession>A0AAE3G800</accession>
<sequence length="301" mass="33527">MRLILVLGTATLLSIFPFFFVSLEGYRRHVPDEIYAFGHVGFFGLLTLLLMIAPQLRRIRYPVRAAAVLLFILFIGGCIELIQGQIGRSAGLRDLWQNMLGAAAAVALTAPTRLLRLVLIGVAGAALVAELFNPTLTLVDRGIARSQFPVISDFSTPLEARRWSSGTLDTSITRTGGRSLRVTLQSGRLYTGTTLRRSFGDWSDYETAELAIYVPDNAAITVTISIRDREHFARGGAYADRFNRNVTLQQGWNDIRIPIDDIRNAPRNRTLDVSDLTELAIFASRPEQTREIHLDALRLTR</sequence>
<name>A0AAE3G800_9GAMM</name>
<protein>
    <submittedName>
        <fullName evidence="2">VanZ family protein</fullName>
    </submittedName>
</protein>
<keyword evidence="1" id="KW-0472">Membrane</keyword>
<evidence type="ECO:0000313" key="3">
    <source>
        <dbReference type="Proteomes" id="UP001205843"/>
    </source>
</evidence>
<dbReference type="RefSeq" id="WP_253485265.1">
    <property type="nucleotide sequence ID" value="NZ_JALJXV010000014.1"/>
</dbReference>
<dbReference type="Gene3D" id="2.60.120.430">
    <property type="entry name" value="Galactose-binding lectin"/>
    <property type="match status" value="1"/>
</dbReference>